<sequence length="769" mass="81182">MAILPVPTTRVSDLLATRRITQQVQADQLALLRSQTQISTGRRILSPSDDAPASLRALNLQRILERKLQTQTSLRDSVLFLSEAESSVDEVSNILNSVKSEALGIDSTTSTEEERLAVVNQIDRALEQLVNISNSQFRDRYLFAGSRSQSLPYDYEGEYISYNGNEDQLRSFVDIGYLYETNVPGSEVFGGISEQIRGSVDLNPHLSRTTQVQHLNGGAGIDRGAVEIVYVNASNQATSSVVDLSNAATIGDVARFLQNGVPEGSGITVEVTGTGLQLNTASGTEGVMIREVGEGRVARDLGIYSVTPQSSLTGDDITPSILKTTRLADLLGTKAQATVTSIGNNNDFFVTATQNGSNVDPADALSDPLNGVTIQFVDGTLSGSESATYDGSTGTLTVTIEAGVSTSAQVVDAINAEASGLFTAEVDYRDAAPGAGGLGAVEVGTSAVTAGGSGTVLDQSSGLNLTNGGQSITVDISQAETVEELLNILNQEELGLQVEINEAGTGINIRSRLSGADLTIGEVGGGLTATQLGVRTLTETSRLENFNRGVGVLVDGVTTFEIDLTTLGPPDSTVTHTIDLDSSTTVQDVMDEIAAQTGGDVTVSLAADGNGLVLTDNSGADSMRVSGQPAEYLGFVEDGADDAVSTSGALTSSDRNTVETDSVFNTLLRLRNAIQDADYPAIGREINQIETDLDRVNFARSEVGARLQNLEMLEHRHQDEEVAIRSALSEEIDVDLTEAISDFTARQYSLQASLQVAGSMLQMTLLDFI</sequence>
<dbReference type="Pfam" id="PF00669">
    <property type="entry name" value="Flagellin_N"/>
    <property type="match status" value="1"/>
</dbReference>
<dbReference type="InterPro" id="IPR001029">
    <property type="entry name" value="Flagellin_N"/>
</dbReference>
<keyword evidence="3" id="KW-1185">Reference proteome</keyword>
<dbReference type="RefSeq" id="WP_252851879.1">
    <property type="nucleotide sequence ID" value="NZ_JAMXLR010000026.1"/>
</dbReference>
<dbReference type="Gene3D" id="1.20.1330.10">
    <property type="entry name" value="f41 fragment of flagellin, N-terminal domain"/>
    <property type="match status" value="2"/>
</dbReference>
<feature type="domain" description="Flagellin N-terminal" evidence="1">
    <location>
        <begin position="13"/>
        <end position="146"/>
    </location>
</feature>
<dbReference type="GO" id="GO:0009288">
    <property type="term" value="C:bacterial-type flagellum"/>
    <property type="evidence" value="ECO:0007669"/>
    <property type="project" value="InterPro"/>
</dbReference>
<dbReference type="InterPro" id="IPR001492">
    <property type="entry name" value="Flagellin"/>
</dbReference>
<reference evidence="2" key="1">
    <citation type="submission" date="2022-06" db="EMBL/GenBank/DDBJ databases">
        <title>Aeoliella straminimaris, a novel planctomycete from sediments.</title>
        <authorList>
            <person name="Vitorino I.R."/>
            <person name="Lage O.M."/>
        </authorList>
    </citation>
    <scope>NUCLEOTIDE SEQUENCE</scope>
    <source>
        <strain evidence="2">ICT_H6.2</strain>
    </source>
</reference>
<dbReference type="EMBL" id="JAMXLR010000026">
    <property type="protein sequence ID" value="MCO6043774.1"/>
    <property type="molecule type" value="Genomic_DNA"/>
</dbReference>
<name>A0A9X2FCH3_9BACT</name>
<comment type="caution">
    <text evidence="2">The sequence shown here is derived from an EMBL/GenBank/DDBJ whole genome shotgun (WGS) entry which is preliminary data.</text>
</comment>
<dbReference type="Proteomes" id="UP001155241">
    <property type="component" value="Unassembled WGS sequence"/>
</dbReference>
<evidence type="ECO:0000313" key="3">
    <source>
        <dbReference type="Proteomes" id="UP001155241"/>
    </source>
</evidence>
<protein>
    <recommendedName>
        <fullName evidence="1">Flagellin N-terminal domain-containing protein</fullName>
    </recommendedName>
</protein>
<accession>A0A9X2FCH3</accession>
<organism evidence="2 3">
    <name type="scientific">Aeoliella straminimaris</name>
    <dbReference type="NCBI Taxonomy" id="2954799"/>
    <lineage>
        <taxon>Bacteria</taxon>
        <taxon>Pseudomonadati</taxon>
        <taxon>Planctomycetota</taxon>
        <taxon>Planctomycetia</taxon>
        <taxon>Pirellulales</taxon>
        <taxon>Lacipirellulaceae</taxon>
        <taxon>Aeoliella</taxon>
    </lineage>
</organism>
<gene>
    <name evidence="2" type="ORF">NG895_07630</name>
</gene>
<proteinExistence type="predicted"/>
<dbReference type="GO" id="GO:0005198">
    <property type="term" value="F:structural molecule activity"/>
    <property type="evidence" value="ECO:0007669"/>
    <property type="project" value="InterPro"/>
</dbReference>
<dbReference type="SUPFAM" id="SSF64518">
    <property type="entry name" value="Phase 1 flagellin"/>
    <property type="match status" value="1"/>
</dbReference>
<evidence type="ECO:0000313" key="2">
    <source>
        <dbReference type="EMBL" id="MCO6043774.1"/>
    </source>
</evidence>
<dbReference type="PANTHER" id="PTHR42792:SF1">
    <property type="entry name" value="FLAGELLAR HOOK-ASSOCIATED PROTEIN 3"/>
    <property type="match status" value="1"/>
</dbReference>
<dbReference type="AlphaFoldDB" id="A0A9X2FCH3"/>
<dbReference type="PANTHER" id="PTHR42792">
    <property type="entry name" value="FLAGELLIN"/>
    <property type="match status" value="1"/>
</dbReference>
<evidence type="ECO:0000259" key="1">
    <source>
        <dbReference type="Pfam" id="PF00669"/>
    </source>
</evidence>